<dbReference type="RefSeq" id="WP_133643507.1">
    <property type="nucleotide sequence ID" value="NZ_SNYI01000002.1"/>
</dbReference>
<evidence type="ECO:0000256" key="1">
    <source>
        <dbReference type="ARBA" id="ARBA00022898"/>
    </source>
</evidence>
<protein>
    <submittedName>
        <fullName evidence="3">Selenocysteine lyase/cysteine desulfurase</fullName>
    </submittedName>
</protein>
<dbReference type="InterPro" id="IPR015424">
    <property type="entry name" value="PyrdxlP-dep_Trfase"/>
</dbReference>
<dbReference type="InterPro" id="IPR000192">
    <property type="entry name" value="Aminotrans_V_dom"/>
</dbReference>
<keyword evidence="3" id="KW-0456">Lyase</keyword>
<accession>A0A4R6TIF6</accession>
<dbReference type="SUPFAM" id="SSF53383">
    <property type="entry name" value="PLP-dependent transferases"/>
    <property type="match status" value="1"/>
</dbReference>
<dbReference type="Gene3D" id="3.40.640.10">
    <property type="entry name" value="Type I PLP-dependent aspartate aminotransferase-like (Major domain)"/>
    <property type="match status" value="1"/>
</dbReference>
<dbReference type="PANTHER" id="PTHR43586:SF15">
    <property type="entry name" value="BLR3095 PROTEIN"/>
    <property type="match status" value="1"/>
</dbReference>
<dbReference type="InterPro" id="IPR015421">
    <property type="entry name" value="PyrdxlP-dep_Trfase_major"/>
</dbReference>
<evidence type="ECO:0000313" key="3">
    <source>
        <dbReference type="EMBL" id="TDQ30614.1"/>
    </source>
</evidence>
<name>A0A4R6TIF6_9FLAO</name>
<dbReference type="Gene3D" id="3.90.1150.10">
    <property type="entry name" value="Aspartate Aminotransferase, domain 1"/>
    <property type="match status" value="1"/>
</dbReference>
<comment type="caution">
    <text evidence="3">The sequence shown here is derived from an EMBL/GenBank/DDBJ whole genome shotgun (WGS) entry which is preliminary data.</text>
</comment>
<reference evidence="3 4" key="1">
    <citation type="submission" date="2019-03" db="EMBL/GenBank/DDBJ databases">
        <title>Genomic Encyclopedia of Archaeal and Bacterial Type Strains, Phase II (KMG-II): from individual species to whole genera.</title>
        <authorList>
            <person name="Goeker M."/>
        </authorList>
    </citation>
    <scope>NUCLEOTIDE SEQUENCE [LARGE SCALE GENOMIC DNA]</scope>
    <source>
        <strain evidence="3 4">DSM 18435</strain>
    </source>
</reference>
<dbReference type="Proteomes" id="UP000295468">
    <property type="component" value="Unassembled WGS sequence"/>
</dbReference>
<dbReference type="GO" id="GO:0016829">
    <property type="term" value="F:lyase activity"/>
    <property type="evidence" value="ECO:0007669"/>
    <property type="project" value="UniProtKB-KW"/>
</dbReference>
<proteinExistence type="predicted"/>
<dbReference type="Pfam" id="PF00266">
    <property type="entry name" value="Aminotran_5"/>
    <property type="match status" value="1"/>
</dbReference>
<dbReference type="InterPro" id="IPR015422">
    <property type="entry name" value="PyrdxlP-dep_Trfase_small"/>
</dbReference>
<evidence type="ECO:0000313" key="4">
    <source>
        <dbReference type="Proteomes" id="UP000295468"/>
    </source>
</evidence>
<feature type="domain" description="Aminotransferase class V" evidence="2">
    <location>
        <begin position="45"/>
        <end position="350"/>
    </location>
</feature>
<keyword evidence="1" id="KW-0663">Pyridoxal phosphate</keyword>
<evidence type="ECO:0000259" key="2">
    <source>
        <dbReference type="Pfam" id="PF00266"/>
    </source>
</evidence>
<dbReference type="EMBL" id="SNYI01000002">
    <property type="protein sequence ID" value="TDQ30614.1"/>
    <property type="molecule type" value="Genomic_DNA"/>
</dbReference>
<organism evidence="3 4">
    <name type="scientific">Zeaxanthinibacter enoshimensis</name>
    <dbReference type="NCBI Taxonomy" id="392009"/>
    <lineage>
        <taxon>Bacteria</taxon>
        <taxon>Pseudomonadati</taxon>
        <taxon>Bacteroidota</taxon>
        <taxon>Flavobacteriia</taxon>
        <taxon>Flavobacteriales</taxon>
        <taxon>Flavobacteriaceae</taxon>
        <taxon>Zeaxanthinibacter</taxon>
    </lineage>
</organism>
<sequence>MIRKHFPILEHYTYANTAAFGLMSEGLQEWRQDHDLDYLVGGGRMKIESLSLISETRKTIANFFNTDPGRVSLLPNFSIGLNFLLEGLDKNSRVLLLENDYPSVNWPFEKRGFRVTFVPVAADLEQRIEELVSAGKIDILALSLVQWQDGVMISMDFLRDLKKKYPDLLVIADGTQFCGAFSLDFRESGIDVLGASGYKWMLGGTGNGFLLFSENSMQKLNPLVTGFNASGANLDRKDEIPFSRQFEPGHLDSLCFGSLNFSLQFLQQAGMPAIEAYNRDLSRHASEVFGSRGLLSGTVQSRPVHSTIFNIRGDTALYEFLVSRDVMCSQRGGGIRLAFHAYNTREDIDRIAGLWDQSGS</sequence>
<dbReference type="AlphaFoldDB" id="A0A4R6TIF6"/>
<gene>
    <name evidence="3" type="ORF">CLV82_1301</name>
</gene>
<keyword evidence="4" id="KW-1185">Reference proteome</keyword>
<dbReference type="PANTHER" id="PTHR43586">
    <property type="entry name" value="CYSTEINE DESULFURASE"/>
    <property type="match status" value="1"/>
</dbReference>
<dbReference type="OrthoDB" id="513408at2"/>